<name>A0ABZ0Z891_9CAUD</name>
<proteinExistence type="predicted"/>
<protein>
    <recommendedName>
        <fullName evidence="3">DUF3850 domain-containing protein</fullName>
    </recommendedName>
</protein>
<accession>A0ABZ0Z891</accession>
<sequence length="116" mass="13262">MFKRKLFNMIKFKNQTSNNTISSDIIKDLIDTLPATKSPIFKTKDFTIRDLRIGTIIRIHLHNDSCGDKGYVTTEVVALFNSMGQDIYNCNNDFAIVYEGVVWTADCSQIDKIISY</sequence>
<evidence type="ECO:0000313" key="2">
    <source>
        <dbReference type="Proteomes" id="UP001346559"/>
    </source>
</evidence>
<organism evidence="1 2">
    <name type="scientific">phage Lak_Megaphage_RVC_AP1_GC26</name>
    <dbReference type="NCBI Taxonomy" id="3109224"/>
    <lineage>
        <taxon>Viruses</taxon>
        <taxon>Duplodnaviria</taxon>
        <taxon>Heunggongvirae</taxon>
        <taxon>Uroviricota</taxon>
        <taxon>Caudoviricetes</taxon>
        <taxon>Caudoviricetes code 15 clade</taxon>
    </lineage>
</organism>
<evidence type="ECO:0008006" key="3">
    <source>
        <dbReference type="Google" id="ProtNLM"/>
    </source>
</evidence>
<dbReference type="Proteomes" id="UP001346559">
    <property type="component" value="Segment"/>
</dbReference>
<dbReference type="EMBL" id="OR769218">
    <property type="protein sequence ID" value="WQJ54253.1"/>
    <property type="molecule type" value="Genomic_DNA"/>
</dbReference>
<keyword evidence="2" id="KW-1185">Reference proteome</keyword>
<evidence type="ECO:0000313" key="1">
    <source>
        <dbReference type="EMBL" id="WQJ54253.1"/>
    </source>
</evidence>
<reference evidence="1 2" key="1">
    <citation type="submission" date="2023-11" db="EMBL/GenBank/DDBJ databases">
        <authorList>
            <person name="Cook R."/>
            <person name="Crisci M."/>
            <person name="Pye H."/>
            <person name="Adriaenssens E."/>
            <person name="Santini J."/>
        </authorList>
    </citation>
    <scope>NUCLEOTIDE SEQUENCE [LARGE SCALE GENOMIC DNA]</scope>
    <source>
        <strain evidence="1">Lak_Megaphage_RVC_AP1_GC26</strain>
    </source>
</reference>